<keyword evidence="5 8" id="KW-0547">Nucleotide-binding</keyword>
<comment type="similarity">
    <text evidence="2 11 12">Belongs to the glutamine synthetase family.</text>
</comment>
<comment type="cofactor">
    <cofactor evidence="9">
        <name>Mg(2+)</name>
        <dbReference type="ChEBI" id="CHEBI:18420"/>
    </cofactor>
    <text evidence="9">Binds 2 Mg(2+) ions per subunit.</text>
</comment>
<dbReference type="GO" id="GO:0005524">
    <property type="term" value="F:ATP binding"/>
    <property type="evidence" value="ECO:0007669"/>
    <property type="project" value="UniProtKB-KW"/>
</dbReference>
<feature type="binding site" evidence="7">
    <location>
        <position position="353"/>
    </location>
    <ligand>
        <name>L-glutamate</name>
        <dbReference type="ChEBI" id="CHEBI:29985"/>
    </ligand>
</feature>
<dbReference type="SUPFAM" id="SSF54368">
    <property type="entry name" value="Glutamine synthetase, N-terminal domain"/>
    <property type="match status" value="1"/>
</dbReference>
<sequence length="462" mass="52237">MMSEDVIEKMDKLKVKWVNLQFTDVVGILRQVTVSRRLLTHEAFENGLGKLDGSSVKGFTGIEESDLNLKPIKETFAVIPWLDGVGRMICAVYRGDARFPKDPRYAAEALDSMLKSNDLKAFVSPELEFFIFDKVTVAIDTWKQIVEISSSEGHWISSAPFNALKEGYYVTYPNDKFEKLKKSIGETLENFFGIAVEVFHHEVAGASQHEINFRGGDVTSTADAVQTVKYVVKAIASKEGYIATFMPKPLYGDNGSGMHVHVSIWRNGENLFYDPSDEYAGLSQYARYFIGGLIEHGRALSAIVSPTVNSYKRLVPGYEAPVYLVWSKANRSAAIRVPAYHKFNNNSKRIEYRPPDPTANPYLALSAIVLAGLDGVKKKIDPGDPVDENVYKMDPRRRKELGIKELPRSLDEALDELETDNEWLKPIYSNELIETYIELKREEVRKLQSYPSPVEIFTYINY</sequence>
<dbReference type="Pfam" id="PF00120">
    <property type="entry name" value="Gln-synt_C"/>
    <property type="match status" value="1"/>
</dbReference>
<dbReference type="NCBIfam" id="TIGR00653">
    <property type="entry name" value="GlnA"/>
    <property type="match status" value="1"/>
</dbReference>
<dbReference type="InterPro" id="IPR027302">
    <property type="entry name" value="Gln_synth_N_conserv_site"/>
</dbReference>
<evidence type="ECO:0000256" key="6">
    <source>
        <dbReference type="ARBA" id="ARBA00022840"/>
    </source>
</evidence>
<evidence type="ECO:0000256" key="7">
    <source>
        <dbReference type="PIRSR" id="PIRSR604809-1"/>
    </source>
</evidence>
<evidence type="ECO:0000256" key="13">
    <source>
        <dbReference type="RuleBase" id="RU000385"/>
    </source>
</evidence>
<dbReference type="PANTHER" id="PTHR43407:SF1">
    <property type="entry name" value="LENGSIN"/>
    <property type="match status" value="1"/>
</dbReference>
<feature type="binding site" evidence="9">
    <location>
        <position position="128"/>
    </location>
    <ligand>
        <name>Mg(2+)</name>
        <dbReference type="ChEBI" id="CHEBI:18420"/>
        <label>1</label>
    </ligand>
</feature>
<gene>
    <name evidence="17" type="primary">glnA</name>
    <name evidence="17" type="ORF">QPL79_08715</name>
</gene>
<feature type="binding site" evidence="8">
    <location>
        <begin position="261"/>
        <end position="263"/>
    </location>
    <ligand>
        <name>ATP</name>
        <dbReference type="ChEBI" id="CHEBI:30616"/>
    </ligand>
</feature>
<comment type="caution">
    <text evidence="17">The sequence shown here is derived from an EMBL/GenBank/DDBJ whole genome shotgun (WGS) entry which is preliminary data.</text>
</comment>
<evidence type="ECO:0000256" key="1">
    <source>
        <dbReference type="ARBA" id="ARBA00004496"/>
    </source>
</evidence>
<keyword evidence="10" id="KW-0597">Phosphoprotein</keyword>
<dbReference type="Gene3D" id="3.10.20.70">
    <property type="entry name" value="Glutamine synthetase, N-terminal domain"/>
    <property type="match status" value="1"/>
</dbReference>
<dbReference type="SUPFAM" id="SSF55931">
    <property type="entry name" value="Glutamine synthetase/guanido kinase"/>
    <property type="match status" value="1"/>
</dbReference>
<evidence type="ECO:0000313" key="17">
    <source>
        <dbReference type="EMBL" id="MDK6029444.1"/>
    </source>
</evidence>
<keyword evidence="18" id="KW-1185">Reference proteome</keyword>
<dbReference type="Gene3D" id="3.30.590.10">
    <property type="entry name" value="Glutamine synthetase/guanido kinase, catalytic domain"/>
    <property type="match status" value="1"/>
</dbReference>
<name>A0ABD4Z877_9CREN</name>
<dbReference type="Proteomes" id="UP001529235">
    <property type="component" value="Unassembled WGS sequence"/>
</dbReference>
<evidence type="ECO:0000256" key="10">
    <source>
        <dbReference type="PIRSR" id="PIRSR604809-50"/>
    </source>
</evidence>
<feature type="domain" description="GS beta-grasp" evidence="15">
    <location>
        <begin position="13"/>
        <end position="97"/>
    </location>
</feature>
<evidence type="ECO:0000256" key="2">
    <source>
        <dbReference type="ARBA" id="ARBA00009897"/>
    </source>
</evidence>
<keyword evidence="3 13" id="KW-0963">Cytoplasm</keyword>
<keyword evidence="9" id="KW-0460">Magnesium</keyword>
<comment type="catalytic activity">
    <reaction evidence="14">
        <text>L-glutamate + NH4(+) + ATP = L-glutamine + ADP + phosphate + H(+)</text>
        <dbReference type="Rhea" id="RHEA:16169"/>
        <dbReference type="ChEBI" id="CHEBI:15378"/>
        <dbReference type="ChEBI" id="CHEBI:28938"/>
        <dbReference type="ChEBI" id="CHEBI:29985"/>
        <dbReference type="ChEBI" id="CHEBI:30616"/>
        <dbReference type="ChEBI" id="CHEBI:43474"/>
        <dbReference type="ChEBI" id="CHEBI:58359"/>
        <dbReference type="ChEBI" id="CHEBI:456216"/>
        <dbReference type="EC" id="6.3.1.2"/>
    </reaction>
</comment>
<feature type="binding site" evidence="9">
    <location>
        <position position="210"/>
    </location>
    <ligand>
        <name>Mg(2+)</name>
        <dbReference type="ChEBI" id="CHEBI:18420"/>
        <label>1</label>
    </ligand>
</feature>
<evidence type="ECO:0000256" key="8">
    <source>
        <dbReference type="PIRSR" id="PIRSR604809-2"/>
    </source>
</evidence>
<evidence type="ECO:0000256" key="3">
    <source>
        <dbReference type="ARBA" id="ARBA00022490"/>
    </source>
</evidence>
<dbReference type="InterPro" id="IPR008146">
    <property type="entry name" value="Gln_synth_cat_dom"/>
</dbReference>
<dbReference type="InterPro" id="IPR008147">
    <property type="entry name" value="Gln_synt_N"/>
</dbReference>
<dbReference type="InterPro" id="IPR014746">
    <property type="entry name" value="Gln_synth/guanido_kin_cat_dom"/>
</dbReference>
<dbReference type="GO" id="GO:0004356">
    <property type="term" value="F:glutamine synthetase activity"/>
    <property type="evidence" value="ECO:0007669"/>
    <property type="project" value="UniProtKB-EC"/>
</dbReference>
<feature type="binding site" evidence="9">
    <location>
        <position position="202"/>
    </location>
    <ligand>
        <name>Mg(2+)</name>
        <dbReference type="ChEBI" id="CHEBI:18420"/>
        <label>1</label>
    </ligand>
</feature>
<dbReference type="InterPro" id="IPR036651">
    <property type="entry name" value="Gln_synt_N_sf"/>
</dbReference>
<dbReference type="SMART" id="SM01230">
    <property type="entry name" value="Gln-synt_C"/>
    <property type="match status" value="1"/>
</dbReference>
<dbReference type="AlphaFoldDB" id="A0ABD4Z877"/>
<protein>
    <recommendedName>
        <fullName evidence="14">Glutamine synthetase</fullName>
        <ecNumber evidence="14">6.3.1.2</ecNumber>
    </recommendedName>
</protein>
<dbReference type="PANTHER" id="PTHR43407">
    <property type="entry name" value="GLUTAMINE SYNTHETASE"/>
    <property type="match status" value="1"/>
</dbReference>
<dbReference type="EC" id="6.3.1.2" evidence="14"/>
<evidence type="ECO:0000259" key="15">
    <source>
        <dbReference type="PROSITE" id="PS51986"/>
    </source>
</evidence>
<feature type="binding site" evidence="7">
    <location>
        <position position="319"/>
    </location>
    <ligand>
        <name>L-glutamate</name>
        <dbReference type="ChEBI" id="CHEBI:29985"/>
    </ligand>
</feature>
<feature type="binding site" evidence="9">
    <location>
        <position position="126"/>
    </location>
    <ligand>
        <name>Mg(2+)</name>
        <dbReference type="ChEBI" id="CHEBI:18420"/>
        <label>1</label>
    </ligand>
</feature>
<feature type="binding site" evidence="8">
    <location>
        <position position="197"/>
    </location>
    <ligand>
        <name>ATP</name>
        <dbReference type="ChEBI" id="CHEBI:30616"/>
    </ligand>
</feature>
<accession>A0ABD4Z877</accession>
<dbReference type="EMBL" id="JASNVW010000008">
    <property type="protein sequence ID" value="MDK6029444.1"/>
    <property type="molecule type" value="Genomic_DNA"/>
</dbReference>
<dbReference type="PROSITE" id="PS00180">
    <property type="entry name" value="GLNA_1"/>
    <property type="match status" value="1"/>
</dbReference>
<feature type="binding site" evidence="7">
    <location>
        <position position="331"/>
    </location>
    <ligand>
        <name>L-glutamate</name>
        <dbReference type="ChEBI" id="CHEBI:29985"/>
    </ligand>
</feature>
<feature type="modified residue" description="O-AMP-tyrosine" evidence="10">
    <location>
        <position position="391"/>
    </location>
</feature>
<dbReference type="InterPro" id="IPR004809">
    <property type="entry name" value="Gln_synth_I"/>
</dbReference>
<dbReference type="Pfam" id="PF03951">
    <property type="entry name" value="Gln-synt_N"/>
    <property type="match status" value="1"/>
</dbReference>
<feature type="binding site" evidence="9">
    <location>
        <position position="351"/>
    </location>
    <ligand>
        <name>Mg(2+)</name>
        <dbReference type="ChEBI" id="CHEBI:18420"/>
        <label>1</label>
    </ligand>
</feature>
<evidence type="ECO:0000256" key="11">
    <source>
        <dbReference type="PROSITE-ProRule" id="PRU01330"/>
    </source>
</evidence>
<proteinExistence type="inferred from homology"/>
<dbReference type="InterPro" id="IPR027303">
    <property type="entry name" value="Gln_synth_gly_rich_site"/>
</dbReference>
<feature type="binding site" evidence="8">
    <location>
        <position position="331"/>
    </location>
    <ligand>
        <name>ATP</name>
        <dbReference type="ChEBI" id="CHEBI:30616"/>
    </ligand>
</feature>
<feature type="binding site" evidence="9">
    <location>
        <position position="259"/>
    </location>
    <ligand>
        <name>Mg(2+)</name>
        <dbReference type="ChEBI" id="CHEBI:18420"/>
        <label>1</label>
    </ligand>
</feature>
<dbReference type="PROSITE" id="PS00181">
    <property type="entry name" value="GLNA_ATP"/>
    <property type="match status" value="1"/>
</dbReference>
<keyword evidence="6 8" id="KW-0067">ATP-binding</keyword>
<feature type="binding site" evidence="7">
    <location>
        <begin position="254"/>
        <end position="255"/>
    </location>
    <ligand>
        <name>L-glutamate</name>
        <dbReference type="ChEBI" id="CHEBI:29985"/>
    </ligand>
</feature>
<dbReference type="GO" id="GO:0005737">
    <property type="term" value="C:cytoplasm"/>
    <property type="evidence" value="ECO:0007669"/>
    <property type="project" value="UniProtKB-SubCell"/>
</dbReference>
<evidence type="ECO:0000256" key="14">
    <source>
        <dbReference type="RuleBase" id="RU004356"/>
    </source>
</evidence>
<evidence type="ECO:0000259" key="16">
    <source>
        <dbReference type="PROSITE" id="PS51987"/>
    </source>
</evidence>
<comment type="subcellular location">
    <subcellularLocation>
        <location evidence="1 13">Cytoplasm</location>
    </subcellularLocation>
</comment>
<dbReference type="PROSITE" id="PS51986">
    <property type="entry name" value="GS_BETA_GRASP"/>
    <property type="match status" value="1"/>
</dbReference>
<dbReference type="PROSITE" id="PS51987">
    <property type="entry name" value="GS_CATALYTIC"/>
    <property type="match status" value="1"/>
</dbReference>
<evidence type="ECO:0000256" key="5">
    <source>
        <dbReference type="ARBA" id="ARBA00022741"/>
    </source>
</evidence>
<evidence type="ECO:0000313" key="18">
    <source>
        <dbReference type="Proteomes" id="UP001529235"/>
    </source>
</evidence>
<evidence type="ECO:0000256" key="9">
    <source>
        <dbReference type="PIRSR" id="PIRSR604809-3"/>
    </source>
</evidence>
<reference evidence="17 18" key="1">
    <citation type="submission" date="2023-05" db="EMBL/GenBank/DDBJ databases">
        <title>A new hyperthermophilic archaea 'Ignisphaera cupida' sp. nov. and description of the family 'Ignisphaeraceae' fam. nov.</title>
        <authorList>
            <person name="Podosokorskaya O.A."/>
            <person name="Elcheninov A.G."/>
            <person name="Klukina A."/>
            <person name="Merkel A.Y."/>
        </authorList>
    </citation>
    <scope>NUCLEOTIDE SEQUENCE [LARGE SCALE GENOMIC DNA]</scope>
    <source>
        <strain evidence="17 18">4213-co</strain>
    </source>
</reference>
<evidence type="ECO:0000256" key="4">
    <source>
        <dbReference type="ARBA" id="ARBA00022598"/>
    </source>
</evidence>
<keyword evidence="4 14" id="KW-0436">Ligase</keyword>
<organism evidence="17 18">
    <name type="scientific">Ignisphaera cupida</name>
    <dbReference type="NCBI Taxonomy" id="3050454"/>
    <lineage>
        <taxon>Archaea</taxon>
        <taxon>Thermoproteota</taxon>
        <taxon>Thermoprotei</taxon>
        <taxon>Desulfurococcales</taxon>
        <taxon>Desulfurococcaceae</taxon>
        <taxon>Ignisphaera</taxon>
    </lineage>
</organism>
<feature type="binding site" evidence="7">
    <location>
        <position position="313"/>
    </location>
    <ligand>
        <name>L-glutamate</name>
        <dbReference type="ChEBI" id="CHEBI:29985"/>
    </ligand>
</feature>
<evidence type="ECO:0000256" key="12">
    <source>
        <dbReference type="RuleBase" id="RU000384"/>
    </source>
</evidence>
<keyword evidence="9" id="KW-0479">Metal-binding</keyword>
<feature type="domain" description="GS catalytic" evidence="16">
    <location>
        <begin position="103"/>
        <end position="462"/>
    </location>
</feature>